<proteinExistence type="predicted"/>
<sequence>MIKDAIFHRAVNIATRYHESGTNQNHMPFS</sequence>
<reference evidence="1 2" key="1">
    <citation type="submission" date="2018-06" db="EMBL/GenBank/DDBJ databases">
        <authorList>
            <consortium name="Pathogen Informatics"/>
            <person name="Doyle S."/>
        </authorList>
    </citation>
    <scope>NUCLEOTIDE SEQUENCE [LARGE SCALE GENOMIC DNA]</scope>
    <source>
        <strain evidence="1 2">NCTC9045</strain>
    </source>
</reference>
<organism evidence="1 2">
    <name type="scientific">Escherichia coli</name>
    <dbReference type="NCBI Taxonomy" id="562"/>
    <lineage>
        <taxon>Bacteria</taxon>
        <taxon>Pseudomonadati</taxon>
        <taxon>Pseudomonadota</taxon>
        <taxon>Gammaproteobacteria</taxon>
        <taxon>Enterobacterales</taxon>
        <taxon>Enterobacteriaceae</taxon>
        <taxon>Escherichia</taxon>
    </lineage>
</organism>
<name>A0A2X5GD37_ECOLX</name>
<gene>
    <name evidence="1" type="ORF">NCTC9045_05107</name>
</gene>
<accession>A0A2X5GD37</accession>
<dbReference type="Proteomes" id="UP000254503">
    <property type="component" value="Unassembled WGS sequence"/>
</dbReference>
<dbReference type="AlphaFoldDB" id="A0A2X5GD37"/>
<protein>
    <submittedName>
        <fullName evidence="1">Uncharacterized protein</fullName>
    </submittedName>
</protein>
<evidence type="ECO:0000313" key="1">
    <source>
        <dbReference type="EMBL" id="STJ57097.1"/>
    </source>
</evidence>
<dbReference type="EMBL" id="UGDD01000002">
    <property type="protein sequence ID" value="STJ57097.1"/>
    <property type="molecule type" value="Genomic_DNA"/>
</dbReference>
<evidence type="ECO:0000313" key="2">
    <source>
        <dbReference type="Proteomes" id="UP000254503"/>
    </source>
</evidence>